<dbReference type="InterPro" id="IPR052806">
    <property type="entry name" value="Fasciclin-like_AGP"/>
</dbReference>
<dbReference type="AlphaFoldDB" id="A0AAE1VFB0"/>
<evidence type="ECO:0000256" key="1">
    <source>
        <dbReference type="SAM" id="SignalP"/>
    </source>
</evidence>
<evidence type="ECO:0008006" key="4">
    <source>
        <dbReference type="Google" id="ProtNLM"/>
    </source>
</evidence>
<feature type="signal peptide" evidence="1">
    <location>
        <begin position="1"/>
        <end position="21"/>
    </location>
</feature>
<evidence type="ECO:0000313" key="3">
    <source>
        <dbReference type="Proteomes" id="UP001291623"/>
    </source>
</evidence>
<accession>A0AAE1VFB0</accession>
<comment type="caution">
    <text evidence="2">The sequence shown here is derived from an EMBL/GenBank/DDBJ whole genome shotgun (WGS) entry which is preliminary data.</text>
</comment>
<feature type="chain" id="PRO_5042149302" description="FAS1 domain-containing protein" evidence="1">
    <location>
        <begin position="22"/>
        <end position="209"/>
    </location>
</feature>
<keyword evidence="3" id="KW-1185">Reference proteome</keyword>
<dbReference type="Proteomes" id="UP001291623">
    <property type="component" value="Unassembled WGS sequence"/>
</dbReference>
<reference evidence="2" key="1">
    <citation type="submission" date="2023-12" db="EMBL/GenBank/DDBJ databases">
        <title>Genome assembly of Anisodus tanguticus.</title>
        <authorList>
            <person name="Wang Y.-J."/>
        </authorList>
    </citation>
    <scope>NUCLEOTIDE SEQUENCE</scope>
    <source>
        <strain evidence="2">KB-2021</strain>
        <tissue evidence="2">Leaf</tissue>
    </source>
</reference>
<gene>
    <name evidence="2" type="ORF">RND71_014742</name>
</gene>
<dbReference type="PANTHER" id="PTHR33985">
    <property type="entry name" value="OS02G0491300 PROTEIN-RELATED"/>
    <property type="match status" value="1"/>
</dbReference>
<protein>
    <recommendedName>
        <fullName evidence="4">FAS1 domain-containing protein</fullName>
    </recommendedName>
</protein>
<name>A0AAE1VFB0_9SOLA</name>
<dbReference type="PANTHER" id="PTHR33985:SF15">
    <property type="entry name" value="FASCICLIN-LIKE ARABINOGALACTAN PROTEIN 19"/>
    <property type="match status" value="1"/>
</dbReference>
<keyword evidence="1" id="KW-0732">Signal</keyword>
<proteinExistence type="predicted"/>
<dbReference type="EMBL" id="JAVYJV010000007">
    <property type="protein sequence ID" value="KAK4366862.1"/>
    <property type="molecule type" value="Genomic_DNA"/>
</dbReference>
<organism evidence="2 3">
    <name type="scientific">Anisodus tanguticus</name>
    <dbReference type="NCBI Taxonomy" id="243964"/>
    <lineage>
        <taxon>Eukaryota</taxon>
        <taxon>Viridiplantae</taxon>
        <taxon>Streptophyta</taxon>
        <taxon>Embryophyta</taxon>
        <taxon>Tracheophyta</taxon>
        <taxon>Spermatophyta</taxon>
        <taxon>Magnoliopsida</taxon>
        <taxon>eudicotyledons</taxon>
        <taxon>Gunneridae</taxon>
        <taxon>Pentapetalae</taxon>
        <taxon>asterids</taxon>
        <taxon>lamiids</taxon>
        <taxon>Solanales</taxon>
        <taxon>Solanaceae</taxon>
        <taxon>Solanoideae</taxon>
        <taxon>Hyoscyameae</taxon>
        <taxon>Anisodus</taxon>
    </lineage>
</organism>
<sequence length="209" mass="23742">MANLLLLTLFLILSIAAAVNSKNTTTNNFISPHELEILLRALRYNGYPLFSNSIDTSDVQFQILTGHTTTEFTIFAPRDHFLYTLDMATDADAYMAALRSHNQSDDVFVTVDGVRVSDPDPNLYVGSRFVIHGLDGILLTGLNMYEDTLGEMWKWFFAPVESSQNDDVAMSEVKNGAFSRVVRKQRKLQNRRIWRSSYSVRRSNGEDDF</sequence>
<evidence type="ECO:0000313" key="2">
    <source>
        <dbReference type="EMBL" id="KAK4366862.1"/>
    </source>
</evidence>